<protein>
    <recommendedName>
        <fullName evidence="13 15">3-deoxy-D-manno-octulosonic acid kinase</fullName>
        <shortName evidence="15">Kdo kinase</shortName>
        <ecNumber evidence="4 15">2.7.1.166</ecNumber>
    </recommendedName>
</protein>
<evidence type="ECO:0000256" key="6">
    <source>
        <dbReference type="ARBA" id="ARBA00022519"/>
    </source>
</evidence>
<dbReference type="Pfam" id="PF06293">
    <property type="entry name" value="Kdo"/>
    <property type="match status" value="1"/>
</dbReference>
<sequence length="255" mass="29674">MPNKHDEAHSITSLKSETMKTLKKENQIIWYDEHLLAEDPIHCFNPEFWQQAGSVTGSATGRGTTWFVKAEKIEAALRHYKRGGLFGKLVSDHYFFSGWKKTRSFQEFELLNTLKESGVNVPRPIAARAVKRTFCYQADLLSEKIPNARDLVSILQERPLPTEIYEKIGLEIRKMHDAQVNHTDLNIHNILIDGQEKVWIIDFDKCCQQQGESWKKGNLDRLKRSFEKEQKKRSINTLKISFDQLLHAYSESKRK</sequence>
<dbReference type="SUPFAM" id="SSF56112">
    <property type="entry name" value="Protein kinase-like (PK-like)"/>
    <property type="match status" value="1"/>
</dbReference>
<proteinExistence type="inferred from homology"/>
<evidence type="ECO:0000256" key="4">
    <source>
        <dbReference type="ARBA" id="ARBA00011988"/>
    </source>
</evidence>
<feature type="active site" evidence="15">
    <location>
        <position position="184"/>
    </location>
</feature>
<keyword evidence="12 15" id="KW-0472">Membrane</keyword>
<dbReference type="InterPro" id="IPR022826">
    <property type="entry name" value="KDO_kinase"/>
</dbReference>
<comment type="pathway">
    <text evidence="2 15">Bacterial outer membrane biogenesis; LPS core biosynthesis.</text>
</comment>
<keyword evidence="10 15" id="KW-0067">ATP-binding</keyword>
<evidence type="ECO:0000256" key="1">
    <source>
        <dbReference type="ARBA" id="ARBA00004515"/>
    </source>
</evidence>
<evidence type="ECO:0000256" key="9">
    <source>
        <dbReference type="ARBA" id="ARBA00022777"/>
    </source>
</evidence>
<keyword evidence="8 15" id="KW-0547">Nucleotide-binding</keyword>
<keyword evidence="11 15" id="KW-0448">Lipopolysaccharide biosynthesis</keyword>
<dbReference type="Proteomes" id="UP000726136">
    <property type="component" value="Unassembled WGS sequence"/>
</dbReference>
<evidence type="ECO:0000313" key="16">
    <source>
        <dbReference type="EMBL" id="MBF4374783.1"/>
    </source>
</evidence>
<evidence type="ECO:0000256" key="15">
    <source>
        <dbReference type="HAMAP-Rule" id="MF_00521"/>
    </source>
</evidence>
<evidence type="ECO:0000256" key="8">
    <source>
        <dbReference type="ARBA" id="ARBA00022741"/>
    </source>
</evidence>
<evidence type="ECO:0000256" key="10">
    <source>
        <dbReference type="ARBA" id="ARBA00022840"/>
    </source>
</evidence>
<evidence type="ECO:0000256" key="7">
    <source>
        <dbReference type="ARBA" id="ARBA00022679"/>
    </source>
</evidence>
<reference evidence="16 17" key="1">
    <citation type="journal article" date="2021" name="PeerJ">
        <title>Analysis of 44 Vibrio anguillarum genomes reveals high genetic diversity.</title>
        <authorList>
            <person name="Hansen M.J."/>
            <person name="Dalsgaard I."/>
        </authorList>
    </citation>
    <scope>NUCLEOTIDE SEQUENCE [LARGE SCALE GENOMIC DNA]</scope>
    <source>
        <strain evidence="16 17">040915-1/1B</strain>
    </source>
</reference>
<dbReference type="EMBL" id="RDPI01000022">
    <property type="protein sequence ID" value="MBF4374783.1"/>
    <property type="molecule type" value="Genomic_DNA"/>
</dbReference>
<organism evidence="16 17">
    <name type="scientific">Vibrio anguillarum</name>
    <name type="common">Listonella anguillarum</name>
    <dbReference type="NCBI Taxonomy" id="55601"/>
    <lineage>
        <taxon>Bacteria</taxon>
        <taxon>Pseudomonadati</taxon>
        <taxon>Pseudomonadota</taxon>
        <taxon>Gammaproteobacteria</taxon>
        <taxon>Vibrionales</taxon>
        <taxon>Vibrionaceae</taxon>
        <taxon>Vibrio</taxon>
    </lineage>
</organism>
<dbReference type="InterPro" id="IPR011009">
    <property type="entry name" value="Kinase-like_dom_sf"/>
</dbReference>
<keyword evidence="5 15" id="KW-1003">Cell membrane</keyword>
<keyword evidence="7 15" id="KW-0808">Transferase</keyword>
<evidence type="ECO:0000256" key="14">
    <source>
        <dbReference type="ARBA" id="ARBA00034417"/>
    </source>
</evidence>
<dbReference type="EC" id="2.7.1.166" evidence="4 15"/>
<dbReference type="NCBIfam" id="NF002475">
    <property type="entry name" value="PRK01723.1"/>
    <property type="match status" value="1"/>
</dbReference>
<evidence type="ECO:0000256" key="12">
    <source>
        <dbReference type="ARBA" id="ARBA00023136"/>
    </source>
</evidence>
<dbReference type="RefSeq" id="WP_194664012.1">
    <property type="nucleotide sequence ID" value="NZ_RDPI01000022.1"/>
</dbReference>
<name>A0ABR9Z8Q5_VIBAN</name>
<comment type="similarity">
    <text evidence="3 15">Belongs to the protein kinase superfamily. KdkA/RfaP family.</text>
</comment>
<evidence type="ECO:0000256" key="5">
    <source>
        <dbReference type="ARBA" id="ARBA00022475"/>
    </source>
</evidence>
<accession>A0ABR9Z8Q5</accession>
<comment type="subcellular location">
    <subcellularLocation>
        <location evidence="1 15">Cell inner membrane</location>
        <topology evidence="1 15">Peripheral membrane protein</topology>
        <orientation evidence="1 15">Cytoplasmic side</orientation>
    </subcellularLocation>
</comment>
<comment type="catalytic activity">
    <reaction evidence="14 15">
        <text>an alpha-Kdo-(2-&gt;6)-lipid IVA + ATP = a 4-O-phospho-alpha-Kdo-(2-&gt;6)-lipid IVA + ADP + H(+)</text>
        <dbReference type="Rhea" id="RHEA:74271"/>
        <dbReference type="ChEBI" id="CHEBI:15378"/>
        <dbReference type="ChEBI" id="CHEBI:30616"/>
        <dbReference type="ChEBI" id="CHEBI:176428"/>
        <dbReference type="ChEBI" id="CHEBI:193140"/>
        <dbReference type="ChEBI" id="CHEBI:456216"/>
        <dbReference type="EC" id="2.7.1.166"/>
    </reaction>
</comment>
<keyword evidence="9 15" id="KW-0418">Kinase</keyword>
<comment type="caution">
    <text evidence="16">The sequence shown here is derived from an EMBL/GenBank/DDBJ whole genome shotgun (WGS) entry which is preliminary data.</text>
</comment>
<evidence type="ECO:0000256" key="13">
    <source>
        <dbReference type="ARBA" id="ARBA00029511"/>
    </source>
</evidence>
<keyword evidence="17" id="KW-1185">Reference proteome</keyword>
<dbReference type="HAMAP" id="MF_00521">
    <property type="entry name" value="KDO_kinase"/>
    <property type="match status" value="1"/>
</dbReference>
<dbReference type="GO" id="GO:0016301">
    <property type="term" value="F:kinase activity"/>
    <property type="evidence" value="ECO:0007669"/>
    <property type="project" value="UniProtKB-KW"/>
</dbReference>
<evidence type="ECO:0000256" key="3">
    <source>
        <dbReference type="ARBA" id="ARBA00010327"/>
    </source>
</evidence>
<dbReference type="Gene3D" id="1.10.510.10">
    <property type="entry name" value="Transferase(Phosphotransferase) domain 1"/>
    <property type="match status" value="1"/>
</dbReference>
<evidence type="ECO:0000256" key="2">
    <source>
        <dbReference type="ARBA" id="ARBA00004713"/>
    </source>
</evidence>
<gene>
    <name evidence="15" type="primary">kdkA</name>
    <name evidence="16" type="ORF">EAY46_17055</name>
</gene>
<comment type="function">
    <text evidence="15">Catalyzes the ATP-dependent phosphorylation of the 3-deoxy-D-manno-octulosonic acid (Kdo) residue in Kdo-lipid IV(A) at the 4-OH position.</text>
</comment>
<evidence type="ECO:0000313" key="17">
    <source>
        <dbReference type="Proteomes" id="UP000726136"/>
    </source>
</evidence>
<keyword evidence="6 15" id="KW-0997">Cell inner membrane</keyword>
<evidence type="ECO:0000256" key="11">
    <source>
        <dbReference type="ARBA" id="ARBA00022985"/>
    </source>
</evidence>